<evidence type="ECO:0000313" key="2">
    <source>
        <dbReference type="Proteomes" id="UP000796761"/>
    </source>
</evidence>
<evidence type="ECO:0000313" key="1">
    <source>
        <dbReference type="EMBL" id="TRZ08630.1"/>
    </source>
</evidence>
<proteinExistence type="predicted"/>
<gene>
    <name evidence="1" type="ORF">HGM15179_018476</name>
</gene>
<evidence type="ECO:0008006" key="3">
    <source>
        <dbReference type="Google" id="ProtNLM"/>
    </source>
</evidence>
<name>A0A8K1LC39_9PASS</name>
<dbReference type="PANTHER" id="PTHR33332">
    <property type="entry name" value="REVERSE TRANSCRIPTASE DOMAIN-CONTAINING PROTEIN"/>
    <property type="match status" value="1"/>
</dbReference>
<accession>A0A8K1LC39</accession>
<organism evidence="1 2">
    <name type="scientific">Zosterops borbonicus</name>
    <dbReference type="NCBI Taxonomy" id="364589"/>
    <lineage>
        <taxon>Eukaryota</taxon>
        <taxon>Metazoa</taxon>
        <taxon>Chordata</taxon>
        <taxon>Craniata</taxon>
        <taxon>Vertebrata</taxon>
        <taxon>Euteleostomi</taxon>
        <taxon>Archelosauria</taxon>
        <taxon>Archosauria</taxon>
        <taxon>Dinosauria</taxon>
        <taxon>Saurischia</taxon>
        <taxon>Theropoda</taxon>
        <taxon>Coelurosauria</taxon>
        <taxon>Aves</taxon>
        <taxon>Neognathae</taxon>
        <taxon>Neoaves</taxon>
        <taxon>Telluraves</taxon>
        <taxon>Australaves</taxon>
        <taxon>Passeriformes</taxon>
        <taxon>Sylvioidea</taxon>
        <taxon>Zosteropidae</taxon>
        <taxon>Zosterops</taxon>
    </lineage>
</organism>
<dbReference type="EMBL" id="SWJQ01001288">
    <property type="protein sequence ID" value="TRZ08630.1"/>
    <property type="molecule type" value="Genomic_DNA"/>
</dbReference>
<keyword evidence="2" id="KW-1185">Reference proteome</keyword>
<dbReference type="AlphaFoldDB" id="A0A8K1LC39"/>
<sequence length="141" mass="16201">MPEGCAANQRDLDRLQKWSDRNITQFNKKYKVLPLGRNNPMHQYMLQTDLLESILAEKALEVLSDTKLNMSQQCALATKMANDILGCIRQSIANRLREVIFPLYSALVRPHLECLVQFWAPQYKKDVELLGDNPAQDRKGV</sequence>
<comment type="caution">
    <text evidence="1">The sequence shown here is derived from an EMBL/GenBank/DDBJ whole genome shotgun (WGS) entry which is preliminary data.</text>
</comment>
<protein>
    <recommendedName>
        <fullName evidence="3">Rna-directed dna polymerase from mobile element jockey-like</fullName>
    </recommendedName>
</protein>
<reference evidence="1" key="1">
    <citation type="submission" date="2019-04" db="EMBL/GenBank/DDBJ databases">
        <title>Genome assembly of Zosterops borbonicus 15179.</title>
        <authorList>
            <person name="Leroy T."/>
            <person name="Anselmetti Y."/>
            <person name="Tilak M.-K."/>
            <person name="Nabholz B."/>
        </authorList>
    </citation>
    <scope>NUCLEOTIDE SEQUENCE</scope>
    <source>
        <strain evidence="1">HGM_15179</strain>
        <tissue evidence="1">Muscle</tissue>
    </source>
</reference>
<dbReference type="OrthoDB" id="9185178at2759"/>
<dbReference type="Proteomes" id="UP000796761">
    <property type="component" value="Unassembled WGS sequence"/>
</dbReference>